<accession>A0AAE4U7T9</accession>
<dbReference type="SUPFAM" id="SSF46785">
    <property type="entry name" value="Winged helix' DNA-binding domain"/>
    <property type="match status" value="1"/>
</dbReference>
<gene>
    <name evidence="1" type="ORF">R3P94_06585</name>
    <name evidence="2" type="ORF">R3Q15_06980</name>
</gene>
<dbReference type="InterPro" id="IPR036390">
    <property type="entry name" value="WH_DNA-bd_sf"/>
</dbReference>
<evidence type="ECO:0000313" key="2">
    <source>
        <dbReference type="EMBL" id="MDV6311641.1"/>
    </source>
</evidence>
<dbReference type="GeneID" id="77171698"/>
<keyword evidence="3" id="KW-1185">Reference proteome</keyword>
<dbReference type="InterPro" id="IPR011991">
    <property type="entry name" value="ArsR-like_HTH"/>
</dbReference>
<dbReference type="EMBL" id="JAWLKH010000005">
    <property type="protein sequence ID" value="MDV6311641.1"/>
    <property type="molecule type" value="Genomic_DNA"/>
</dbReference>
<dbReference type="Proteomes" id="UP001185779">
    <property type="component" value="Unassembled WGS sequence"/>
</dbReference>
<organism evidence="2 4">
    <name type="scientific">Gordonia amicalis</name>
    <dbReference type="NCBI Taxonomy" id="89053"/>
    <lineage>
        <taxon>Bacteria</taxon>
        <taxon>Bacillati</taxon>
        <taxon>Actinomycetota</taxon>
        <taxon>Actinomycetes</taxon>
        <taxon>Mycobacteriales</taxon>
        <taxon>Gordoniaceae</taxon>
        <taxon>Gordonia</taxon>
    </lineage>
</organism>
<dbReference type="CDD" id="cd00090">
    <property type="entry name" value="HTH_ARSR"/>
    <property type="match status" value="1"/>
</dbReference>
<sequence length="206" mass="21797">MSLRTTLTTLLRDAPDGATLTELASAADVPPTTARFHLDALVADGVVERDTAPPAGRGRPRAVYRTRRRMDPAGPRNYLALARSLMAALGDVPDAAERATRAGEKWGQELGDSGHDPVPVLLATFADAGFAPERVPAATDEHIRIALRHCPFLELAQADPQITCAVHRGLIRGVLRSCEKDPDTTVLLPFAGGDHCVAAVTAGDAP</sequence>
<proteinExistence type="predicted"/>
<dbReference type="RefSeq" id="WP_024499936.1">
    <property type="nucleotide sequence ID" value="NZ_CP091855.1"/>
</dbReference>
<evidence type="ECO:0000313" key="1">
    <source>
        <dbReference type="EMBL" id="MDV6307004.1"/>
    </source>
</evidence>
<comment type="caution">
    <text evidence="2">The sequence shown here is derived from an EMBL/GenBank/DDBJ whole genome shotgun (WGS) entry which is preliminary data.</text>
</comment>
<protein>
    <submittedName>
        <fullName evidence="2">Helix-turn-helix domain-containing protein</fullName>
    </submittedName>
</protein>
<reference evidence="2 3" key="1">
    <citation type="submission" date="2023-10" db="EMBL/GenBank/DDBJ databases">
        <title>Development of a sustainable strategy for remediation of hydrocarbon-contaminated territories based on the waste exchange concept.</title>
        <authorList>
            <person name="Krivoruchko A."/>
        </authorList>
    </citation>
    <scope>NUCLEOTIDE SEQUENCE</scope>
    <source>
        <strain evidence="1 3">IEGM 1266</strain>
        <strain evidence="2">IEGM 1279</strain>
    </source>
</reference>
<dbReference type="InterPro" id="IPR036388">
    <property type="entry name" value="WH-like_DNA-bd_sf"/>
</dbReference>
<dbReference type="AlphaFoldDB" id="A0AAE4U7T9"/>
<dbReference type="Proteomes" id="UP001185922">
    <property type="component" value="Unassembled WGS sequence"/>
</dbReference>
<evidence type="ECO:0000313" key="4">
    <source>
        <dbReference type="Proteomes" id="UP001185922"/>
    </source>
</evidence>
<dbReference type="Pfam" id="PF12840">
    <property type="entry name" value="HTH_20"/>
    <property type="match status" value="1"/>
</dbReference>
<dbReference type="EMBL" id="JAWLKI010000005">
    <property type="protein sequence ID" value="MDV6307004.1"/>
    <property type="molecule type" value="Genomic_DNA"/>
</dbReference>
<dbReference type="Gene3D" id="1.10.10.10">
    <property type="entry name" value="Winged helix-like DNA-binding domain superfamily/Winged helix DNA-binding domain"/>
    <property type="match status" value="1"/>
</dbReference>
<evidence type="ECO:0000313" key="3">
    <source>
        <dbReference type="Proteomes" id="UP001185779"/>
    </source>
</evidence>
<name>A0AAE4U7T9_9ACTN</name>